<evidence type="ECO:0000313" key="2">
    <source>
        <dbReference type="Proteomes" id="UP000451233"/>
    </source>
</evidence>
<protein>
    <submittedName>
        <fullName evidence="1">Uncharacterized protein</fullName>
    </submittedName>
</protein>
<dbReference type="Proteomes" id="UP000451233">
    <property type="component" value="Unassembled WGS sequence"/>
</dbReference>
<comment type="caution">
    <text evidence="1">The sequence shown here is derived from an EMBL/GenBank/DDBJ whole genome shotgun (WGS) entry which is preliminary data.</text>
</comment>
<reference evidence="1 2" key="1">
    <citation type="submission" date="2019-11" db="EMBL/GenBank/DDBJ databases">
        <title>Pedobacter sp. HMF7056 Genome sequencing and assembly.</title>
        <authorList>
            <person name="Kang H."/>
            <person name="Kim H."/>
            <person name="Joh K."/>
        </authorList>
    </citation>
    <scope>NUCLEOTIDE SEQUENCE [LARGE SCALE GENOMIC DNA]</scope>
    <source>
        <strain evidence="1 2">HMF7056</strain>
    </source>
</reference>
<gene>
    <name evidence="1" type="ORF">GS398_12075</name>
</gene>
<dbReference type="AlphaFoldDB" id="A0A7K1XYL7"/>
<proteinExistence type="predicted"/>
<keyword evidence="2" id="KW-1185">Reference proteome</keyword>
<accession>A0A7K1XYL7</accession>
<dbReference type="RefSeq" id="WP_160906998.1">
    <property type="nucleotide sequence ID" value="NZ_WVHS01000002.1"/>
</dbReference>
<dbReference type="EMBL" id="WVHS01000002">
    <property type="protein sequence ID" value="MXV16042.1"/>
    <property type="molecule type" value="Genomic_DNA"/>
</dbReference>
<organism evidence="1 2">
    <name type="scientific">Hufsiella ginkgonis</name>
    <dbReference type="NCBI Taxonomy" id="2695274"/>
    <lineage>
        <taxon>Bacteria</taxon>
        <taxon>Pseudomonadati</taxon>
        <taxon>Bacteroidota</taxon>
        <taxon>Sphingobacteriia</taxon>
        <taxon>Sphingobacteriales</taxon>
        <taxon>Sphingobacteriaceae</taxon>
        <taxon>Hufsiella</taxon>
    </lineage>
</organism>
<evidence type="ECO:0000313" key="1">
    <source>
        <dbReference type="EMBL" id="MXV16042.1"/>
    </source>
</evidence>
<sequence>MAVGFKAARHSPEDIKQVREEFYVAVNNPAAADKFYDKLNGLKPAEPVLMAYYGSAQALKARYAWNPYKKLSYLKQGSKTLSAAVKANPDNFEIRFLRFSLQHFVPAFLGYSKELEEDRRQLIALAVKRQFGSMDRLLINHLLEFMIDTKRCTAEEITLLKKAMADG</sequence>
<name>A0A7K1XYL7_9SPHI</name>